<evidence type="ECO:0000256" key="16">
    <source>
        <dbReference type="ARBA" id="ARBA00047594"/>
    </source>
</evidence>
<keyword evidence="8 17" id="KW-0133">Cell shape</keyword>
<feature type="transmembrane region" description="Helical" evidence="17">
    <location>
        <begin position="252"/>
        <end position="277"/>
    </location>
</feature>
<evidence type="ECO:0000313" key="18">
    <source>
        <dbReference type="EMBL" id="MDI2098189.1"/>
    </source>
</evidence>
<name>A0AAW6T417_9MICO</name>
<dbReference type="PANTHER" id="PTHR30622:SF4">
    <property type="entry name" value="UNDECAPRENYL-DIPHOSPHATASE"/>
    <property type="match status" value="1"/>
</dbReference>
<evidence type="ECO:0000256" key="3">
    <source>
        <dbReference type="ARBA" id="ARBA00012374"/>
    </source>
</evidence>
<keyword evidence="9 17" id="KW-0573">Peptidoglycan synthesis</keyword>
<keyword evidence="13 17" id="KW-0961">Cell wall biogenesis/degradation</keyword>
<keyword evidence="5 17" id="KW-1003">Cell membrane</keyword>
<keyword evidence="12 17" id="KW-0046">Antibiotic resistance</keyword>
<keyword evidence="6 17" id="KW-0812">Transmembrane</keyword>
<dbReference type="EMBL" id="JASATX010000001">
    <property type="protein sequence ID" value="MDI2098189.1"/>
    <property type="molecule type" value="Genomic_DNA"/>
</dbReference>
<comment type="similarity">
    <text evidence="2 17">Belongs to the UppP family.</text>
</comment>
<dbReference type="GO" id="GO:0050380">
    <property type="term" value="F:undecaprenyl-diphosphatase activity"/>
    <property type="evidence" value="ECO:0007669"/>
    <property type="project" value="UniProtKB-UniRule"/>
</dbReference>
<evidence type="ECO:0000256" key="2">
    <source>
        <dbReference type="ARBA" id="ARBA00010621"/>
    </source>
</evidence>
<evidence type="ECO:0000256" key="1">
    <source>
        <dbReference type="ARBA" id="ARBA00004651"/>
    </source>
</evidence>
<feature type="transmembrane region" description="Helical" evidence="17">
    <location>
        <begin position="222"/>
        <end position="240"/>
    </location>
</feature>
<keyword evidence="10 17" id="KW-1133">Transmembrane helix</keyword>
<evidence type="ECO:0000256" key="7">
    <source>
        <dbReference type="ARBA" id="ARBA00022801"/>
    </source>
</evidence>
<sequence>MQFIEAIILGLVQGLTEFLPISSSAHLRIVGEFLPSATDPGATFTAITQIGTELAVLLYFWNDITRIIGRWFRAVFGGSRARRPRSSADAGASARDAVHSGGARHATRPGATAIAPGDPDVRMGWLIIIGTIPIVVVGYLAQESIRSVFRSLWLVAIVLIVFGILLGIADRYGKRDRDLDDLTYPHGLWFGLAQTLALIPGVSRSGATTTMGRALGYNRPAAARYAFLLAVPAVFGSGLYELVNSVKEPAGYYGYAETAVATVVAFVVGYAVIAFLMRYIQRGSFMPFVVYRVLLGAVLLVLLSTGVLQPL</sequence>
<evidence type="ECO:0000256" key="13">
    <source>
        <dbReference type="ARBA" id="ARBA00023316"/>
    </source>
</evidence>
<comment type="subcellular location">
    <subcellularLocation>
        <location evidence="1 17">Cell membrane</location>
        <topology evidence="1 17">Multi-pass membrane protein</topology>
    </subcellularLocation>
</comment>
<evidence type="ECO:0000313" key="19">
    <source>
        <dbReference type="Proteomes" id="UP001321506"/>
    </source>
</evidence>
<dbReference type="PANTHER" id="PTHR30622">
    <property type="entry name" value="UNDECAPRENYL-DIPHOSPHATASE"/>
    <property type="match status" value="1"/>
</dbReference>
<evidence type="ECO:0000256" key="10">
    <source>
        <dbReference type="ARBA" id="ARBA00022989"/>
    </source>
</evidence>
<evidence type="ECO:0000256" key="12">
    <source>
        <dbReference type="ARBA" id="ARBA00023251"/>
    </source>
</evidence>
<dbReference type="GO" id="GO:0009252">
    <property type="term" value="P:peptidoglycan biosynthetic process"/>
    <property type="evidence" value="ECO:0007669"/>
    <property type="project" value="UniProtKB-KW"/>
</dbReference>
<feature type="transmembrane region" description="Helical" evidence="17">
    <location>
        <begin position="184"/>
        <end position="202"/>
    </location>
</feature>
<comment type="caution">
    <text evidence="18">The sequence shown here is derived from an EMBL/GenBank/DDBJ whole genome shotgun (WGS) entry which is preliminary data.</text>
</comment>
<dbReference type="HAMAP" id="MF_01006">
    <property type="entry name" value="Undec_diphosphatase"/>
    <property type="match status" value="1"/>
</dbReference>
<keyword evidence="19" id="KW-1185">Reference proteome</keyword>
<feature type="transmembrane region" description="Helical" evidence="17">
    <location>
        <begin position="123"/>
        <end position="140"/>
    </location>
</feature>
<evidence type="ECO:0000256" key="8">
    <source>
        <dbReference type="ARBA" id="ARBA00022960"/>
    </source>
</evidence>
<comment type="miscellaneous">
    <text evidence="17">Bacitracin is thought to be involved in the inhibition of peptidoglycan synthesis by sequestering undecaprenyl diphosphate, thereby reducing the pool of lipid carrier available.</text>
</comment>
<evidence type="ECO:0000256" key="11">
    <source>
        <dbReference type="ARBA" id="ARBA00023136"/>
    </source>
</evidence>
<protein>
    <recommendedName>
        <fullName evidence="4 17">Undecaprenyl-diphosphatase</fullName>
        <ecNumber evidence="3 17">3.6.1.27</ecNumber>
    </recommendedName>
    <alternativeName>
        <fullName evidence="15 17">Bacitracin resistance protein</fullName>
    </alternativeName>
    <alternativeName>
        <fullName evidence="14 17">Undecaprenyl pyrophosphate phosphatase</fullName>
    </alternativeName>
</protein>
<dbReference type="GO" id="GO:0071555">
    <property type="term" value="P:cell wall organization"/>
    <property type="evidence" value="ECO:0007669"/>
    <property type="project" value="UniProtKB-KW"/>
</dbReference>
<comment type="function">
    <text evidence="17">Catalyzes the dephosphorylation of undecaprenyl diphosphate (UPP). Confers resistance to bacitracin.</text>
</comment>
<evidence type="ECO:0000256" key="15">
    <source>
        <dbReference type="ARBA" id="ARBA00032932"/>
    </source>
</evidence>
<evidence type="ECO:0000256" key="17">
    <source>
        <dbReference type="HAMAP-Rule" id="MF_01006"/>
    </source>
</evidence>
<evidence type="ECO:0000256" key="6">
    <source>
        <dbReference type="ARBA" id="ARBA00022692"/>
    </source>
</evidence>
<dbReference type="GO" id="GO:0046677">
    <property type="term" value="P:response to antibiotic"/>
    <property type="evidence" value="ECO:0007669"/>
    <property type="project" value="UniProtKB-UniRule"/>
</dbReference>
<accession>A0AAW6T417</accession>
<evidence type="ECO:0000256" key="4">
    <source>
        <dbReference type="ARBA" id="ARBA00021581"/>
    </source>
</evidence>
<dbReference type="AlphaFoldDB" id="A0AAW6T417"/>
<dbReference type="Pfam" id="PF02673">
    <property type="entry name" value="BacA"/>
    <property type="match status" value="1"/>
</dbReference>
<dbReference type="RefSeq" id="WP_281487940.1">
    <property type="nucleotide sequence ID" value="NZ_JASATX010000001.1"/>
</dbReference>
<dbReference type="NCBIfam" id="NF001392">
    <property type="entry name" value="PRK00281.2-1"/>
    <property type="match status" value="1"/>
</dbReference>
<feature type="transmembrane region" description="Helical" evidence="17">
    <location>
        <begin position="152"/>
        <end position="172"/>
    </location>
</feature>
<proteinExistence type="inferred from homology"/>
<dbReference type="InterPro" id="IPR003824">
    <property type="entry name" value="UppP"/>
</dbReference>
<dbReference type="Proteomes" id="UP001321506">
    <property type="component" value="Unassembled WGS sequence"/>
</dbReference>
<evidence type="ECO:0000256" key="9">
    <source>
        <dbReference type="ARBA" id="ARBA00022984"/>
    </source>
</evidence>
<evidence type="ECO:0000256" key="5">
    <source>
        <dbReference type="ARBA" id="ARBA00022475"/>
    </source>
</evidence>
<gene>
    <name evidence="17" type="primary">uppP</name>
    <name evidence="18" type="ORF">QF206_04320</name>
</gene>
<keyword evidence="11 17" id="KW-0472">Membrane</keyword>
<reference evidence="18 19" key="1">
    <citation type="submission" date="2023-04" db="EMBL/GenBank/DDBJ databases">
        <title>Klugiella caeni sp. nov. isolated from the sludge of biochemical tank.</title>
        <authorList>
            <person name="Geng K."/>
        </authorList>
    </citation>
    <scope>NUCLEOTIDE SEQUENCE [LARGE SCALE GENOMIC DNA]</scope>
    <source>
        <strain evidence="18 19">YN-L-19</strain>
    </source>
</reference>
<organism evidence="18 19">
    <name type="scientific">Ruicaihuangia caeni</name>
    <dbReference type="NCBI Taxonomy" id="3042517"/>
    <lineage>
        <taxon>Bacteria</taxon>
        <taxon>Bacillati</taxon>
        <taxon>Actinomycetota</taxon>
        <taxon>Actinomycetes</taxon>
        <taxon>Micrococcales</taxon>
        <taxon>Microbacteriaceae</taxon>
        <taxon>Ruicaihuangia</taxon>
    </lineage>
</organism>
<evidence type="ECO:0000256" key="14">
    <source>
        <dbReference type="ARBA" id="ARBA00032707"/>
    </source>
</evidence>
<keyword evidence="7 17" id="KW-0378">Hydrolase</keyword>
<dbReference type="GO" id="GO:0008360">
    <property type="term" value="P:regulation of cell shape"/>
    <property type="evidence" value="ECO:0007669"/>
    <property type="project" value="UniProtKB-KW"/>
</dbReference>
<dbReference type="EC" id="3.6.1.27" evidence="3 17"/>
<dbReference type="GO" id="GO:0005886">
    <property type="term" value="C:plasma membrane"/>
    <property type="evidence" value="ECO:0007669"/>
    <property type="project" value="UniProtKB-SubCell"/>
</dbReference>
<comment type="catalytic activity">
    <reaction evidence="16 17">
        <text>di-trans,octa-cis-undecaprenyl diphosphate + H2O = di-trans,octa-cis-undecaprenyl phosphate + phosphate + H(+)</text>
        <dbReference type="Rhea" id="RHEA:28094"/>
        <dbReference type="ChEBI" id="CHEBI:15377"/>
        <dbReference type="ChEBI" id="CHEBI:15378"/>
        <dbReference type="ChEBI" id="CHEBI:43474"/>
        <dbReference type="ChEBI" id="CHEBI:58405"/>
        <dbReference type="ChEBI" id="CHEBI:60392"/>
        <dbReference type="EC" id="3.6.1.27"/>
    </reaction>
</comment>
<feature type="transmembrane region" description="Helical" evidence="17">
    <location>
        <begin position="289"/>
        <end position="308"/>
    </location>
</feature>